<keyword evidence="2" id="KW-0479">Metal-binding</keyword>
<keyword evidence="4" id="KW-0411">Iron-sulfur</keyword>
<dbReference type="PRINTS" id="PR00415">
    <property type="entry name" value="ACONITASE"/>
</dbReference>
<dbReference type="AlphaFoldDB" id="A0A4S5BRT5"/>
<proteinExistence type="predicted"/>
<dbReference type="GO" id="GO:0043436">
    <property type="term" value="P:oxoacid metabolic process"/>
    <property type="evidence" value="ECO:0007669"/>
    <property type="project" value="UniProtKB-ARBA"/>
</dbReference>
<sequence>MPHTIAEKILARAAGLDSVRPGDDILVRPDFVIAYDFPGYTDVFFKEAKEEFGVDKVSSPERFVLFIDHMVPATAPKEEELHQVTRAWGAAQGVPVHEREGIGHQVSAELGYATPGAFAVHFDGHVSQLGAFGTLAFGARKSVLETFVSETMALTVPATVKIELTGTLQPGVMARDVFHHMVRVLGPASCRFKVVELCGPVIDAMSIEGRQTICGQAMFLGATTMVIAPDAKTLQYTQGRAKIALEPVYADADAVYEREVRIDVSDLTPVVVVPPSPANTRDLTDYVGLPVHTGYLGSCASGRLEDLRAAAQVLRGKRIKPGFQLHVVPTSQAIMSQAAKEGLISTLVDAGAFISSSSCDYCYGRIATMSDGQRAVSTGTLNTPGRMGSSDSEIFICNAAVVAASALEGCIADPRPYLLEGSAL</sequence>
<dbReference type="InterPro" id="IPR001030">
    <property type="entry name" value="Acoase/IPM_deHydtase_lsu_aba"/>
</dbReference>
<keyword evidence="5" id="KW-0456">Lyase</keyword>
<gene>
    <name evidence="7" type="ORF">E8K88_08315</name>
</gene>
<dbReference type="GO" id="GO:0016829">
    <property type="term" value="F:lyase activity"/>
    <property type="evidence" value="ECO:0007669"/>
    <property type="project" value="UniProtKB-KW"/>
</dbReference>
<feature type="domain" description="Aconitase/3-isopropylmalate dehydratase large subunit alpha/beta/alpha" evidence="6">
    <location>
        <begin position="288"/>
        <end position="409"/>
    </location>
</feature>
<accession>A0A4S5BRT5</accession>
<dbReference type="PANTHER" id="PTHR43822">
    <property type="entry name" value="HOMOACONITASE, MITOCHONDRIAL-RELATED"/>
    <property type="match status" value="1"/>
</dbReference>
<keyword evidence="8" id="KW-1185">Reference proteome</keyword>
<evidence type="ECO:0000259" key="6">
    <source>
        <dbReference type="Pfam" id="PF00330"/>
    </source>
</evidence>
<evidence type="ECO:0000256" key="1">
    <source>
        <dbReference type="ARBA" id="ARBA00011271"/>
    </source>
</evidence>
<reference evidence="7 8" key="1">
    <citation type="submission" date="2019-04" db="EMBL/GenBank/DDBJ databases">
        <title>Lampropedia sp YIM MLB12 draf genome.</title>
        <authorList>
            <person name="Wang Y.-X."/>
        </authorList>
    </citation>
    <scope>NUCLEOTIDE SEQUENCE [LARGE SCALE GENOMIC DNA]</scope>
    <source>
        <strain evidence="7 8">YIM MLB12</strain>
    </source>
</reference>
<organism evidence="7 8">
    <name type="scientific">Lampropedia aestuarii</name>
    <dbReference type="NCBI Taxonomy" id="2562762"/>
    <lineage>
        <taxon>Bacteria</taxon>
        <taxon>Pseudomonadati</taxon>
        <taxon>Pseudomonadota</taxon>
        <taxon>Betaproteobacteria</taxon>
        <taxon>Burkholderiales</taxon>
        <taxon>Comamonadaceae</taxon>
        <taxon>Lampropedia</taxon>
    </lineage>
</organism>
<dbReference type="RefSeq" id="WP_136406200.1">
    <property type="nucleotide sequence ID" value="NZ_JARXRQ010000010.1"/>
</dbReference>
<comment type="subunit">
    <text evidence="1">Heterodimer of LeuC and LeuD.</text>
</comment>
<comment type="caution">
    <text evidence="7">The sequence shown here is derived from an EMBL/GenBank/DDBJ whole genome shotgun (WGS) entry which is preliminary data.</text>
</comment>
<dbReference type="GO" id="GO:0051536">
    <property type="term" value="F:iron-sulfur cluster binding"/>
    <property type="evidence" value="ECO:0007669"/>
    <property type="project" value="UniProtKB-KW"/>
</dbReference>
<evidence type="ECO:0000256" key="3">
    <source>
        <dbReference type="ARBA" id="ARBA00023004"/>
    </source>
</evidence>
<dbReference type="Pfam" id="PF00330">
    <property type="entry name" value="Aconitase"/>
    <property type="match status" value="2"/>
</dbReference>
<name>A0A4S5BRT5_9BURK</name>
<evidence type="ECO:0000256" key="2">
    <source>
        <dbReference type="ARBA" id="ARBA00022723"/>
    </source>
</evidence>
<dbReference type="SUPFAM" id="SSF53732">
    <property type="entry name" value="Aconitase iron-sulfur domain"/>
    <property type="match status" value="1"/>
</dbReference>
<evidence type="ECO:0000256" key="4">
    <source>
        <dbReference type="ARBA" id="ARBA00023014"/>
    </source>
</evidence>
<evidence type="ECO:0000313" key="8">
    <source>
        <dbReference type="Proteomes" id="UP000306236"/>
    </source>
</evidence>
<evidence type="ECO:0000313" key="7">
    <source>
        <dbReference type="EMBL" id="THJ33665.1"/>
    </source>
</evidence>
<keyword evidence="3" id="KW-0408">Iron</keyword>
<dbReference type="PANTHER" id="PTHR43822:SF2">
    <property type="entry name" value="HOMOACONITASE, MITOCHONDRIAL"/>
    <property type="match status" value="1"/>
</dbReference>
<feature type="domain" description="Aconitase/3-isopropylmalate dehydratase large subunit alpha/beta/alpha" evidence="6">
    <location>
        <begin position="81"/>
        <end position="285"/>
    </location>
</feature>
<dbReference type="OrthoDB" id="9802769at2"/>
<dbReference type="Proteomes" id="UP000306236">
    <property type="component" value="Unassembled WGS sequence"/>
</dbReference>
<protein>
    <submittedName>
        <fullName evidence="7">3-isopropylmalate dehydratase</fullName>
    </submittedName>
</protein>
<dbReference type="InterPro" id="IPR050067">
    <property type="entry name" value="IPM_dehydratase_rel_enz"/>
</dbReference>
<evidence type="ECO:0000256" key="5">
    <source>
        <dbReference type="ARBA" id="ARBA00023239"/>
    </source>
</evidence>
<dbReference type="InterPro" id="IPR036008">
    <property type="entry name" value="Aconitase_4Fe-4S_dom"/>
</dbReference>
<dbReference type="GO" id="GO:0046872">
    <property type="term" value="F:metal ion binding"/>
    <property type="evidence" value="ECO:0007669"/>
    <property type="project" value="UniProtKB-KW"/>
</dbReference>
<dbReference type="InterPro" id="IPR015931">
    <property type="entry name" value="Acnase/IPM_dHydase_lsu_aba_1/3"/>
</dbReference>
<dbReference type="EMBL" id="SSWX01000009">
    <property type="protein sequence ID" value="THJ33665.1"/>
    <property type="molecule type" value="Genomic_DNA"/>
</dbReference>
<dbReference type="Gene3D" id="3.30.499.10">
    <property type="entry name" value="Aconitase, domain 3"/>
    <property type="match status" value="2"/>
</dbReference>